<dbReference type="STRING" id="45351.A7T7K1"/>
<evidence type="ECO:0000313" key="1">
    <source>
        <dbReference type="EMBL" id="EDO28050.1"/>
    </source>
</evidence>
<dbReference type="Proteomes" id="UP000001593">
    <property type="component" value="Unassembled WGS sequence"/>
</dbReference>
<feature type="non-terminal residue" evidence="1">
    <location>
        <position position="486"/>
    </location>
</feature>
<dbReference type="PhylomeDB" id="A7T7K1"/>
<sequence length="486" mass="54809">LLRAMFGINAVSQPELVQSPIYPECLADSQVTLPLKPAERVNSTGSGLYYGCFVQPLEDFRATLEKSFKEEETEGSIRKGLGSFFKKFRKRSGSLIRPAVKVDKGSPIHSFIRLFEPLVIRALKEYTLSACATLQQQVLSLLAQLIKLRVNYALLDADQVFISYVQKQFEYVDAGQIRAGNGVVVSMLVRLVQHAECYQREDEEKWKKLSRQVIDMLLPLLAKQQALVETSFGLDALRTLFQSVSEVALHPADVLLKTLFFPVHLGELLTLERWLSMVLVLLHTVAANITEEQLLSRISQMNIKLDCLQGIVDDSLDSSPNEMIDTNDDQAPPAQLFGLFMLHVTHITSSRIVRFSNMAFTTSYQDTSFLVKQFTSLTLFATHVFMSKRYPRITQATALLCHSSPTHPIIPEICKTVNKIIPTHPLSVLQWCKVLQSIGYADLSYWYNLIGTCSSEDKTGESTMNRETVRQGAILLYCDLLMDKEE</sequence>
<dbReference type="Pfam" id="PF20925">
    <property type="entry name" value="Htt_bridge"/>
    <property type="match status" value="1"/>
</dbReference>
<proteinExistence type="predicted"/>
<dbReference type="InterPro" id="IPR048412">
    <property type="entry name" value="Htt_bridge"/>
</dbReference>
<dbReference type="GO" id="GO:0005634">
    <property type="term" value="C:nucleus"/>
    <property type="evidence" value="ECO:0007669"/>
    <property type="project" value="InterPro"/>
</dbReference>
<evidence type="ECO:0008006" key="3">
    <source>
        <dbReference type="Google" id="ProtNLM"/>
    </source>
</evidence>
<dbReference type="InParanoid" id="A7T7K1"/>
<feature type="non-terminal residue" evidence="1">
    <location>
        <position position="1"/>
    </location>
</feature>
<reference evidence="1 2" key="1">
    <citation type="journal article" date="2007" name="Science">
        <title>Sea anemone genome reveals ancestral eumetazoan gene repertoire and genomic organization.</title>
        <authorList>
            <person name="Putnam N.H."/>
            <person name="Srivastava M."/>
            <person name="Hellsten U."/>
            <person name="Dirks B."/>
            <person name="Chapman J."/>
            <person name="Salamov A."/>
            <person name="Terry A."/>
            <person name="Shapiro H."/>
            <person name="Lindquist E."/>
            <person name="Kapitonov V.V."/>
            <person name="Jurka J."/>
            <person name="Genikhovich G."/>
            <person name="Grigoriev I.V."/>
            <person name="Lucas S.M."/>
            <person name="Steele R.E."/>
            <person name="Finnerty J.R."/>
            <person name="Technau U."/>
            <person name="Martindale M.Q."/>
            <person name="Rokhsar D.S."/>
        </authorList>
    </citation>
    <scope>NUCLEOTIDE SEQUENCE [LARGE SCALE GENOMIC DNA]</scope>
    <source>
        <strain evidence="2">CH2 X CH6</strain>
    </source>
</reference>
<dbReference type="PANTHER" id="PTHR10170">
    <property type="entry name" value="HUNTINGTON DISEASE PROTEIN"/>
    <property type="match status" value="1"/>
</dbReference>
<dbReference type="eggNOG" id="ENOG502QR1D">
    <property type="taxonomic scope" value="Eukaryota"/>
</dbReference>
<dbReference type="InterPro" id="IPR000091">
    <property type="entry name" value="Huntingtin"/>
</dbReference>
<name>A7T7K1_NEMVE</name>
<gene>
    <name evidence="1" type="ORF">NEMVEDRAFT_v1g223403</name>
</gene>
<keyword evidence="2" id="KW-1185">Reference proteome</keyword>
<accession>A7T7K1</accession>
<dbReference type="InterPro" id="IPR028426">
    <property type="entry name" value="Huntingtin_fam"/>
</dbReference>
<dbReference type="PRINTS" id="PR00375">
    <property type="entry name" value="HUNTINGTIN"/>
</dbReference>
<dbReference type="InterPro" id="IPR024613">
    <property type="entry name" value="Huntingtin_N_HEAT_rpt-2"/>
</dbReference>
<dbReference type="HOGENOM" id="CLU_670097_0_0_1"/>
<dbReference type="Pfam" id="PF12372">
    <property type="entry name" value="Htt_N-HEAT"/>
    <property type="match status" value="1"/>
</dbReference>
<protein>
    <recommendedName>
        <fullName evidence="3">Huntingtin</fullName>
    </recommendedName>
</protein>
<dbReference type="AlphaFoldDB" id="A7T7K1"/>
<dbReference type="EMBL" id="DS472122">
    <property type="protein sequence ID" value="EDO28050.1"/>
    <property type="molecule type" value="Genomic_DNA"/>
</dbReference>
<dbReference type="PANTHER" id="PTHR10170:SF10">
    <property type="entry name" value="HUNTINGTIN"/>
    <property type="match status" value="1"/>
</dbReference>
<dbReference type="GO" id="GO:0005737">
    <property type="term" value="C:cytoplasm"/>
    <property type="evidence" value="ECO:0007669"/>
    <property type="project" value="InterPro"/>
</dbReference>
<evidence type="ECO:0000313" key="2">
    <source>
        <dbReference type="Proteomes" id="UP000001593"/>
    </source>
</evidence>
<organism evidence="1 2">
    <name type="scientific">Nematostella vectensis</name>
    <name type="common">Starlet sea anemone</name>
    <dbReference type="NCBI Taxonomy" id="45351"/>
    <lineage>
        <taxon>Eukaryota</taxon>
        <taxon>Metazoa</taxon>
        <taxon>Cnidaria</taxon>
        <taxon>Anthozoa</taxon>
        <taxon>Hexacorallia</taxon>
        <taxon>Actiniaria</taxon>
        <taxon>Edwardsiidae</taxon>
        <taxon>Nematostella</taxon>
    </lineage>
</organism>